<keyword evidence="3" id="KW-1185">Reference proteome</keyword>
<dbReference type="Proteomes" id="UP001501581">
    <property type="component" value="Unassembled WGS sequence"/>
</dbReference>
<dbReference type="RefSeq" id="WP_343995677.1">
    <property type="nucleotide sequence ID" value="NZ_BAAALG010000011.1"/>
</dbReference>
<feature type="transmembrane region" description="Helical" evidence="1">
    <location>
        <begin position="20"/>
        <end position="39"/>
    </location>
</feature>
<keyword evidence="1" id="KW-0472">Membrane</keyword>
<sequence length="51" mass="5743">MYALLWRLLPGPWPAKTAQALVLLAVVFWLLMYVAFPALEPHLPLEQVVVG</sequence>
<keyword evidence="1" id="KW-0812">Transmembrane</keyword>
<proteinExistence type="predicted"/>
<evidence type="ECO:0000256" key="1">
    <source>
        <dbReference type="SAM" id="Phobius"/>
    </source>
</evidence>
<gene>
    <name evidence="2" type="ORF">GCM10009668_30530</name>
</gene>
<dbReference type="EMBL" id="BAAALG010000011">
    <property type="protein sequence ID" value="GAA1108283.1"/>
    <property type="molecule type" value="Genomic_DNA"/>
</dbReference>
<evidence type="ECO:0000313" key="2">
    <source>
        <dbReference type="EMBL" id="GAA1108283.1"/>
    </source>
</evidence>
<keyword evidence="1" id="KW-1133">Transmembrane helix</keyword>
<organism evidence="2 3">
    <name type="scientific">Nocardioides dubius</name>
    <dbReference type="NCBI Taxonomy" id="317019"/>
    <lineage>
        <taxon>Bacteria</taxon>
        <taxon>Bacillati</taxon>
        <taxon>Actinomycetota</taxon>
        <taxon>Actinomycetes</taxon>
        <taxon>Propionibacteriales</taxon>
        <taxon>Nocardioidaceae</taxon>
        <taxon>Nocardioides</taxon>
    </lineage>
</organism>
<reference evidence="2 3" key="1">
    <citation type="journal article" date="2019" name="Int. J. Syst. Evol. Microbiol.">
        <title>The Global Catalogue of Microorganisms (GCM) 10K type strain sequencing project: providing services to taxonomists for standard genome sequencing and annotation.</title>
        <authorList>
            <consortium name="The Broad Institute Genomics Platform"/>
            <consortium name="The Broad Institute Genome Sequencing Center for Infectious Disease"/>
            <person name="Wu L."/>
            <person name="Ma J."/>
        </authorList>
    </citation>
    <scope>NUCLEOTIDE SEQUENCE [LARGE SCALE GENOMIC DNA]</scope>
    <source>
        <strain evidence="2 3">JCM 13008</strain>
    </source>
</reference>
<accession>A0ABN1TZ77</accession>
<evidence type="ECO:0000313" key="3">
    <source>
        <dbReference type="Proteomes" id="UP001501581"/>
    </source>
</evidence>
<comment type="caution">
    <text evidence="2">The sequence shown here is derived from an EMBL/GenBank/DDBJ whole genome shotgun (WGS) entry which is preliminary data.</text>
</comment>
<protein>
    <submittedName>
        <fullName evidence="2">Uncharacterized protein</fullName>
    </submittedName>
</protein>
<name>A0ABN1TZ77_9ACTN</name>